<reference evidence="2" key="1">
    <citation type="journal article" date="2023" name="G3 (Bethesda)">
        <title>Whole genome assemblies of Zophobas morio and Tenebrio molitor.</title>
        <authorList>
            <person name="Kaur S."/>
            <person name="Stinson S.A."/>
            <person name="diCenzo G.C."/>
        </authorList>
    </citation>
    <scope>NUCLEOTIDE SEQUENCE</scope>
    <source>
        <strain evidence="2">QUZm001</strain>
    </source>
</reference>
<dbReference type="PANTHER" id="PTHR10174">
    <property type="entry name" value="ALPHA-TOCOPHEROL TRANSFER PROTEIN-RELATED"/>
    <property type="match status" value="1"/>
</dbReference>
<dbReference type="PROSITE" id="PS50191">
    <property type="entry name" value="CRAL_TRIO"/>
    <property type="match status" value="1"/>
</dbReference>
<dbReference type="SUPFAM" id="SSF46938">
    <property type="entry name" value="CRAL/TRIO N-terminal domain"/>
    <property type="match status" value="1"/>
</dbReference>
<dbReference type="PRINTS" id="PR00180">
    <property type="entry name" value="CRETINALDHBP"/>
</dbReference>
<proteinExistence type="predicted"/>
<organism evidence="2 3">
    <name type="scientific">Zophobas morio</name>
    <dbReference type="NCBI Taxonomy" id="2755281"/>
    <lineage>
        <taxon>Eukaryota</taxon>
        <taxon>Metazoa</taxon>
        <taxon>Ecdysozoa</taxon>
        <taxon>Arthropoda</taxon>
        <taxon>Hexapoda</taxon>
        <taxon>Insecta</taxon>
        <taxon>Pterygota</taxon>
        <taxon>Neoptera</taxon>
        <taxon>Endopterygota</taxon>
        <taxon>Coleoptera</taxon>
        <taxon>Polyphaga</taxon>
        <taxon>Cucujiformia</taxon>
        <taxon>Tenebrionidae</taxon>
        <taxon>Zophobas</taxon>
    </lineage>
</organism>
<evidence type="ECO:0000313" key="3">
    <source>
        <dbReference type="Proteomes" id="UP001168821"/>
    </source>
</evidence>
<dbReference type="Gene3D" id="3.40.525.10">
    <property type="entry name" value="CRAL-TRIO lipid binding domain"/>
    <property type="match status" value="1"/>
</dbReference>
<evidence type="ECO:0000313" key="2">
    <source>
        <dbReference type="EMBL" id="KAJ3651834.1"/>
    </source>
</evidence>
<dbReference type="EMBL" id="JALNTZ010000005">
    <property type="protein sequence ID" value="KAJ3651834.1"/>
    <property type="molecule type" value="Genomic_DNA"/>
</dbReference>
<dbReference type="InterPro" id="IPR036865">
    <property type="entry name" value="CRAL-TRIO_dom_sf"/>
</dbReference>
<dbReference type="SMART" id="SM00516">
    <property type="entry name" value="SEC14"/>
    <property type="match status" value="1"/>
</dbReference>
<keyword evidence="3" id="KW-1185">Reference proteome</keyword>
<dbReference type="PANTHER" id="PTHR10174:SF213">
    <property type="entry name" value="CRAL-TRIO DOMAIN-CONTAINING PROTEIN"/>
    <property type="match status" value="1"/>
</dbReference>
<name>A0AA38MD58_9CUCU</name>
<gene>
    <name evidence="2" type="ORF">Zmor_017842</name>
</gene>
<dbReference type="CDD" id="cd00170">
    <property type="entry name" value="SEC14"/>
    <property type="match status" value="1"/>
</dbReference>
<dbReference type="SUPFAM" id="SSF52087">
    <property type="entry name" value="CRAL/TRIO domain"/>
    <property type="match status" value="1"/>
</dbReference>
<dbReference type="Proteomes" id="UP001168821">
    <property type="component" value="Unassembled WGS sequence"/>
</dbReference>
<dbReference type="AlphaFoldDB" id="A0AA38MD58"/>
<protein>
    <recommendedName>
        <fullName evidence="1">CRAL-TRIO domain-containing protein</fullName>
    </recommendedName>
</protein>
<dbReference type="GO" id="GO:1902936">
    <property type="term" value="F:phosphatidylinositol bisphosphate binding"/>
    <property type="evidence" value="ECO:0007669"/>
    <property type="project" value="TreeGrafter"/>
</dbReference>
<sequence length="285" mass="33532">MSLHLADVSSEYEKNKHLKKEEVKKFNDWVNQQPHLPKINELQAIFFLHACYYNEDMAKKTIDNFFTIKSRHPSLFKMRNPYKSPVKESLDVALLTPLPKKTPEGYTIMFIKIIDVTPSSLNTEAQLKMFDMTCMLHLHQYGTSDGYVVVFDMEGTSFGHLFHISPLALKKFLHYVQEGIPARLKRLHYVNIVPFMDKVLALIKPFVKKELYDTIYLHNTIDDLTKYVPLECLPKDYGGSAETVSDLQEKIKKKVLENVDFFEWEDKQNVDESQRPKIEKYWFKW</sequence>
<evidence type="ECO:0000259" key="1">
    <source>
        <dbReference type="PROSITE" id="PS50191"/>
    </source>
</evidence>
<comment type="caution">
    <text evidence="2">The sequence shown here is derived from an EMBL/GenBank/DDBJ whole genome shotgun (WGS) entry which is preliminary data.</text>
</comment>
<accession>A0AA38MD58</accession>
<dbReference type="InterPro" id="IPR036273">
    <property type="entry name" value="CRAL/TRIO_N_dom_sf"/>
</dbReference>
<feature type="domain" description="CRAL-TRIO" evidence="1">
    <location>
        <begin position="83"/>
        <end position="245"/>
    </location>
</feature>
<dbReference type="InterPro" id="IPR001251">
    <property type="entry name" value="CRAL-TRIO_dom"/>
</dbReference>
<dbReference type="GO" id="GO:0016020">
    <property type="term" value="C:membrane"/>
    <property type="evidence" value="ECO:0007669"/>
    <property type="project" value="TreeGrafter"/>
</dbReference>
<dbReference type="Pfam" id="PF00650">
    <property type="entry name" value="CRAL_TRIO"/>
    <property type="match status" value="1"/>
</dbReference>